<keyword evidence="2" id="KW-1185">Reference proteome</keyword>
<evidence type="ECO:0000313" key="1">
    <source>
        <dbReference type="EMBL" id="KAG5490261.1"/>
    </source>
</evidence>
<accession>A0A836HBI4</accession>
<name>A0A836HBI4_9TRYP</name>
<protein>
    <submittedName>
        <fullName evidence="1">Uncharacterized protein</fullName>
    </submittedName>
</protein>
<dbReference type="KEGG" id="phet:94286509"/>
<dbReference type="GeneID" id="94286509"/>
<gene>
    <name evidence="1" type="ORF">JKF63_00381</name>
</gene>
<dbReference type="Proteomes" id="UP000674318">
    <property type="component" value="Unassembled WGS sequence"/>
</dbReference>
<reference evidence="1 2" key="1">
    <citation type="submission" date="2021-02" db="EMBL/GenBank/DDBJ databases">
        <title>Porcisia hertigi Genome sequencing and assembly.</title>
        <authorList>
            <person name="Almutairi H."/>
            <person name="Gatherer D."/>
        </authorList>
    </citation>
    <scope>NUCLEOTIDE SEQUENCE [LARGE SCALE GENOMIC DNA]</scope>
    <source>
        <strain evidence="1 2">C119</strain>
    </source>
</reference>
<organism evidence="1 2">
    <name type="scientific">Porcisia hertigi</name>
    <dbReference type="NCBI Taxonomy" id="2761500"/>
    <lineage>
        <taxon>Eukaryota</taxon>
        <taxon>Discoba</taxon>
        <taxon>Euglenozoa</taxon>
        <taxon>Kinetoplastea</taxon>
        <taxon>Metakinetoplastina</taxon>
        <taxon>Trypanosomatida</taxon>
        <taxon>Trypanosomatidae</taxon>
        <taxon>Leishmaniinae</taxon>
        <taxon>Porcisia</taxon>
    </lineage>
</organism>
<dbReference type="OrthoDB" id="270414at2759"/>
<comment type="caution">
    <text evidence="1">The sequence shown here is derived from an EMBL/GenBank/DDBJ whole genome shotgun (WGS) entry which is preliminary data.</text>
</comment>
<dbReference type="AlphaFoldDB" id="A0A836HBI4"/>
<proteinExistence type="predicted"/>
<sequence>MLHFSLPLRCASVQRKPHLFPIDPTSKHVSGRLYFADRAVKSTAADPCFVCIDNAMTCQTTDSNAAVVLRSFMTKDRELFQYSRTRFQGMSAVLVFRRNHLVFQGIGDSSVQTFEMSLNHSDIFALLSGIHSHVDVPGWARAVEKALAEGDVEYVAEEMLLQLRGSTEEGCTSVVAKVSKFSTGLPVPPSSSHAV</sequence>
<evidence type="ECO:0000313" key="2">
    <source>
        <dbReference type="Proteomes" id="UP000674318"/>
    </source>
</evidence>
<dbReference type="EMBL" id="JAFJZO010000036">
    <property type="protein sequence ID" value="KAG5490261.1"/>
    <property type="molecule type" value="Genomic_DNA"/>
</dbReference>
<dbReference type="RefSeq" id="XP_067752589.1">
    <property type="nucleotide sequence ID" value="XM_067896432.1"/>
</dbReference>